<feature type="compositionally biased region" description="Basic and acidic residues" evidence="1">
    <location>
        <begin position="524"/>
        <end position="533"/>
    </location>
</feature>
<feature type="compositionally biased region" description="Basic and acidic residues" evidence="1">
    <location>
        <begin position="329"/>
        <end position="346"/>
    </location>
</feature>
<feature type="compositionally biased region" description="Basic residues" evidence="1">
    <location>
        <begin position="229"/>
        <end position="239"/>
    </location>
</feature>
<organism evidence="2 3">
    <name type="scientific">Prototheca wickerhamii</name>
    <dbReference type="NCBI Taxonomy" id="3111"/>
    <lineage>
        <taxon>Eukaryota</taxon>
        <taxon>Viridiplantae</taxon>
        <taxon>Chlorophyta</taxon>
        <taxon>core chlorophytes</taxon>
        <taxon>Trebouxiophyceae</taxon>
        <taxon>Chlorellales</taxon>
        <taxon>Chlorellaceae</taxon>
        <taxon>Prototheca</taxon>
    </lineage>
</organism>
<gene>
    <name evidence="2" type="ORF">QBZ16_001661</name>
</gene>
<feature type="region of interest" description="Disordered" evidence="1">
    <location>
        <begin position="121"/>
        <end position="628"/>
    </location>
</feature>
<accession>A0AAD9IDT8</accession>
<feature type="compositionally biased region" description="Low complexity" evidence="1">
    <location>
        <begin position="432"/>
        <end position="461"/>
    </location>
</feature>
<feature type="compositionally biased region" description="Low complexity" evidence="1">
    <location>
        <begin position="188"/>
        <end position="200"/>
    </location>
</feature>
<comment type="caution">
    <text evidence="2">The sequence shown here is derived from an EMBL/GenBank/DDBJ whole genome shotgun (WGS) entry which is preliminary data.</text>
</comment>
<feature type="compositionally biased region" description="Low complexity" evidence="1">
    <location>
        <begin position="490"/>
        <end position="523"/>
    </location>
</feature>
<evidence type="ECO:0000313" key="2">
    <source>
        <dbReference type="EMBL" id="KAK2075553.1"/>
    </source>
</evidence>
<feature type="compositionally biased region" description="Low complexity" evidence="1">
    <location>
        <begin position="576"/>
        <end position="612"/>
    </location>
</feature>
<feature type="compositionally biased region" description="Low complexity" evidence="1">
    <location>
        <begin position="269"/>
        <end position="287"/>
    </location>
</feature>
<name>A0AAD9IDT8_PROWI</name>
<protein>
    <submittedName>
        <fullName evidence="2">Uncharacterized protein</fullName>
    </submittedName>
</protein>
<feature type="compositionally biased region" description="Low complexity" evidence="1">
    <location>
        <begin position="379"/>
        <end position="421"/>
    </location>
</feature>
<dbReference type="Proteomes" id="UP001255856">
    <property type="component" value="Unassembled WGS sequence"/>
</dbReference>
<sequence length="766" mass="77797">MWKAGSPGPPRRLYVATNLGTKLLVVAAQDWTVTQLKGEIARVHELMHVEVGPVVVEAVLTTVGQQEGPTFGAAPPEGSYLVPDLYRISEALPSEPCYLWVCCVPAKSRVLKKRKKALLEDSAAGETSAVKRTAVRKMASPSPEGGLLSETICVARPSPAPETTTKKKKKKKKGLTAIAEEEGDKAGKPAAAPVAPSAELANERRVTPEVPAASEDEGAEARPPQTLEKKKKKKKKKKSLKGEEPEVIAEPSPVEAAPAAGKSAKKVKAAAASPEPAPTQQEAPLEPRAATKDPGEVTQEPAATAPASEVSGASVQAAASLATPSLAEGGRKGPETAKLVAVKEEPGTGAGAGAEPPLASATIATRVSAEEGAKEDPTSKSPASSSSTPGSSSISESTSGASSPGNKSSTPSAATSSTTKSGQTAPVQDKQGSAASTASASSGSAQTSPAASAATTSAGVSEKSRGTTSAGANDKSGTTTSAGASDKSVASTSAGTSDGSTATTSAGASGNSGATTSAGASDKSGADAKKVEDESAVPETPAATEPEAAKGPQPTSSDQAGSLNNTSKMLKPDPLSPAASPTASASSASGSSTSSSSSGSTASSSSGTSSSGSEEEEAAEEEEKERPFEQIGALKALLASSVEGKPIATVEQLNEQLALRKAEEAAAEAPKAPARKRGAPVAASEFWMQPPNKFSMPNMRKIIREMLFELMGEDLKSQGLSAPQSHTLWRDHARPAWYTFDAKRAELNKIFLVLQKEKAKRRGIKL</sequence>
<keyword evidence="3" id="KW-1185">Reference proteome</keyword>
<dbReference type="AlphaFoldDB" id="A0AAD9IDT8"/>
<evidence type="ECO:0000313" key="3">
    <source>
        <dbReference type="Proteomes" id="UP001255856"/>
    </source>
</evidence>
<feature type="compositionally biased region" description="Low complexity" evidence="1">
    <location>
        <begin position="248"/>
        <end position="262"/>
    </location>
</feature>
<dbReference type="EMBL" id="JASFZW010000014">
    <property type="protein sequence ID" value="KAK2075553.1"/>
    <property type="molecule type" value="Genomic_DNA"/>
</dbReference>
<feature type="compositionally biased region" description="Basic and acidic residues" evidence="1">
    <location>
        <begin position="368"/>
        <end position="378"/>
    </location>
</feature>
<evidence type="ECO:0000256" key="1">
    <source>
        <dbReference type="SAM" id="MobiDB-lite"/>
    </source>
</evidence>
<reference evidence="2" key="1">
    <citation type="submission" date="2021-01" db="EMBL/GenBank/DDBJ databases">
        <authorList>
            <person name="Eckstrom K.M.E."/>
        </authorList>
    </citation>
    <scope>NUCLEOTIDE SEQUENCE</scope>
    <source>
        <strain evidence="2">UVCC 0001</strain>
    </source>
</reference>
<proteinExistence type="predicted"/>
<feature type="compositionally biased region" description="Polar residues" evidence="1">
    <location>
        <begin position="553"/>
        <end position="568"/>
    </location>
</feature>
<feature type="compositionally biased region" description="Acidic residues" evidence="1">
    <location>
        <begin position="613"/>
        <end position="623"/>
    </location>
</feature>
<feature type="compositionally biased region" description="Polar residues" evidence="1">
    <location>
        <begin position="466"/>
        <end position="483"/>
    </location>
</feature>